<proteinExistence type="predicted"/>
<feature type="coiled-coil region" evidence="1">
    <location>
        <begin position="572"/>
        <end position="599"/>
    </location>
</feature>
<dbReference type="PATRIC" id="fig|271065.3.peg.810"/>
<dbReference type="Proteomes" id="UP000008315">
    <property type="component" value="Chromosome"/>
</dbReference>
<keyword evidence="3" id="KW-0812">Transmembrane</keyword>
<feature type="transmembrane region" description="Helical" evidence="3">
    <location>
        <begin position="135"/>
        <end position="159"/>
    </location>
</feature>
<protein>
    <submittedName>
        <fullName evidence="4">Methyl-accepting chemotaxis protein</fullName>
    </submittedName>
</protein>
<evidence type="ECO:0000313" key="4">
    <source>
        <dbReference type="EMBL" id="CCE22484.1"/>
    </source>
</evidence>
<accession>G4T258</accession>
<evidence type="ECO:0000313" key="5">
    <source>
        <dbReference type="Proteomes" id="UP000008315"/>
    </source>
</evidence>
<feature type="compositionally biased region" description="Basic and acidic residues" evidence="2">
    <location>
        <begin position="407"/>
        <end position="418"/>
    </location>
</feature>
<organism evidence="4 5">
    <name type="scientific">Methylotuvimicrobium alcaliphilum (strain DSM 19304 / NCIMB 14124 / VKM B-2133 / 20Z)</name>
    <name type="common">Methylomicrobium alcaliphilum</name>
    <dbReference type="NCBI Taxonomy" id="1091494"/>
    <lineage>
        <taxon>Bacteria</taxon>
        <taxon>Pseudomonadati</taxon>
        <taxon>Pseudomonadota</taxon>
        <taxon>Gammaproteobacteria</taxon>
        <taxon>Methylococcales</taxon>
        <taxon>Methylococcaceae</taxon>
        <taxon>Methylotuvimicrobium</taxon>
    </lineage>
</organism>
<keyword evidence="5" id="KW-1185">Reference proteome</keyword>
<evidence type="ECO:0000256" key="1">
    <source>
        <dbReference type="SAM" id="Coils"/>
    </source>
</evidence>
<keyword evidence="3" id="KW-0472">Membrane</keyword>
<dbReference type="EMBL" id="FO082060">
    <property type="protein sequence ID" value="CCE22484.1"/>
    <property type="molecule type" value="Genomic_DNA"/>
</dbReference>
<gene>
    <name evidence="4" type="ordered locus">MEALZ_0790</name>
</gene>
<evidence type="ECO:0000256" key="2">
    <source>
        <dbReference type="SAM" id="MobiDB-lite"/>
    </source>
</evidence>
<keyword evidence="3" id="KW-1133">Transmembrane helix</keyword>
<dbReference type="HOGENOM" id="CLU_390774_0_0_6"/>
<keyword evidence="1" id="KW-0175">Coiled coil</keyword>
<dbReference type="STRING" id="1091494.MEALZ_0790"/>
<sequence length="642" mass="71186">MNKTTFDLSSLLPKFSFLFNGGMTEGEGLSAFFVLLLLIIAGLFFGYAVYGYFSAAKKIRFYKDLLANVDQNELAGKQRDIRNKALEHEGYGRLWREFDESLVKSSDGKRLFNTLDAAHFFNVSTLAGRLTQNRLLAAVPGFLTAIGVVGTFVGLQLALSQLQLQQNAGVEELRDGIGSLINGASIAFMTSIWGIGTSLLFNFGEKLLERGVRKDIYQLQNQIDYLFPRINAEQSLVAIADHSRSSDETLQGLAEKIGDRLQEALIQTTSSIQVGLENSLNQIMAPAIQSLVDNANKGSEQALESLLTKFIDGVGEAGKSQKDMMEEASKSVGSAVNEMGSQMQNFVGQLEQHQKNSQQLASAQVEQIKTQLQQITDASQQTLAQTAENTQDIFLGLQQRLQQQYDEQQKTDRQRQEVFEQGVENSKQNQQQIMDRIEQMLTVQNAASAQIHEQLELLLASFKQVTSENSAASKSLMQSSQQMTSVSNQLGLLSTNVKQAAEAISEPVLQLLEANRQVSAENKAVLEQSQVIFADLSRLNVQFDEVGKTLLQASKHAETGFNALDQHLEAFKNGLKTHIQDLEDELSKLLNSYSEQVQDQTYARLNQWNEQTREYATTMKDVVESIASVVDEIETKASGNYA</sequence>
<dbReference type="NCBIfam" id="NF033915">
    <property type="entry name" value="antiphage_ZorA_2"/>
    <property type="match status" value="1"/>
</dbReference>
<name>G4T258_META2</name>
<evidence type="ECO:0000256" key="3">
    <source>
        <dbReference type="SAM" id="Phobius"/>
    </source>
</evidence>
<dbReference type="KEGG" id="mah:MEALZ_0790"/>
<reference evidence="5" key="1">
    <citation type="journal article" date="2012" name="J. Bacteriol.">
        <title>Genome sequence of the haloalkaliphilic methanotrophic bacterium Methylomicrobium alcaliphilum 20Z.</title>
        <authorList>
            <person name="Vuilleumier S."/>
            <person name="Khmelenina V.N."/>
            <person name="Bringel F."/>
            <person name="Reshetnikov A.S."/>
            <person name="Lajus A."/>
            <person name="Mangenot S."/>
            <person name="Rouy Z."/>
            <person name="Op den Camp H.J."/>
            <person name="Jetten M.S."/>
            <person name="Dispirito A.A."/>
            <person name="Dunfield P."/>
            <person name="Klotz M.G."/>
            <person name="Semrau J.D."/>
            <person name="Stein L.Y."/>
            <person name="Barbe V."/>
            <person name="Medigue C."/>
            <person name="Trotsenko Y.A."/>
            <person name="Kalyuzhnaya M.G."/>
        </authorList>
    </citation>
    <scope>NUCLEOTIDE SEQUENCE [LARGE SCALE GENOMIC DNA]</scope>
    <source>
        <strain evidence="5">DSM 19304 / NCIMB 14124 / VKM B-2133 / 20Z</strain>
    </source>
</reference>
<dbReference type="AlphaFoldDB" id="G4T258"/>
<feature type="region of interest" description="Disordered" evidence="2">
    <location>
        <begin position="406"/>
        <end position="429"/>
    </location>
</feature>
<feature type="transmembrane region" description="Helical" evidence="3">
    <location>
        <begin position="29"/>
        <end position="53"/>
    </location>
</feature>